<feature type="active site" description="Proton acceptor" evidence="10 11">
    <location>
        <position position="187"/>
    </location>
</feature>
<accession>C6V495</accession>
<evidence type="ECO:0000313" key="19">
    <source>
        <dbReference type="Proteomes" id="UP000001627"/>
    </source>
</evidence>
<evidence type="ECO:0000256" key="1">
    <source>
        <dbReference type="ARBA" id="ARBA00011009"/>
    </source>
</evidence>
<keyword evidence="3 10" id="KW-0547">Nucleotide-binding</keyword>
<dbReference type="FunFam" id="3.40.50.720:FF:000019">
    <property type="entry name" value="Glycerol-3-phosphate dehydrogenase [NAD(P)+]"/>
    <property type="match status" value="1"/>
</dbReference>
<dbReference type="RefSeq" id="WP_015816107.1">
    <property type="nucleotide sequence ID" value="NC_013009.1"/>
</dbReference>
<dbReference type="PIRSF" id="PIRSF000114">
    <property type="entry name" value="Glycerol-3-P_dh"/>
    <property type="match status" value="1"/>
</dbReference>
<evidence type="ECO:0000259" key="17">
    <source>
        <dbReference type="Pfam" id="PF07479"/>
    </source>
</evidence>
<feature type="binding site" evidence="10">
    <location>
        <position position="252"/>
    </location>
    <ligand>
        <name>sn-glycerol 3-phosphate</name>
        <dbReference type="ChEBI" id="CHEBI:57597"/>
    </ligand>
</feature>
<protein>
    <recommendedName>
        <fullName evidence="10">Glycerol-3-phosphate dehydrogenase [NAD(P)+]</fullName>
        <ecNumber evidence="10">1.1.1.94</ecNumber>
    </recommendedName>
    <alternativeName>
        <fullName evidence="10">NAD(P)(+)-dependent glycerol-3-phosphate dehydrogenase</fullName>
    </alternativeName>
    <alternativeName>
        <fullName evidence="10">NAD(P)H-dependent dihydroxyacetone-phosphate reductase</fullName>
    </alternativeName>
</protein>
<dbReference type="GO" id="GO:0141152">
    <property type="term" value="F:glycerol-3-phosphate dehydrogenase (NAD+) activity"/>
    <property type="evidence" value="ECO:0007669"/>
    <property type="project" value="RHEA"/>
</dbReference>
<evidence type="ECO:0000256" key="12">
    <source>
        <dbReference type="PIRSR" id="PIRSR000114-2"/>
    </source>
</evidence>
<keyword evidence="7 10" id="KW-0443">Lipid metabolism</keyword>
<evidence type="ECO:0000256" key="5">
    <source>
        <dbReference type="ARBA" id="ARBA00023002"/>
    </source>
</evidence>
<comment type="catalytic activity">
    <reaction evidence="10">
        <text>sn-glycerol 3-phosphate + NAD(+) = dihydroxyacetone phosphate + NADH + H(+)</text>
        <dbReference type="Rhea" id="RHEA:11092"/>
        <dbReference type="ChEBI" id="CHEBI:15378"/>
        <dbReference type="ChEBI" id="CHEBI:57540"/>
        <dbReference type="ChEBI" id="CHEBI:57597"/>
        <dbReference type="ChEBI" id="CHEBI:57642"/>
        <dbReference type="ChEBI" id="CHEBI:57945"/>
        <dbReference type="EC" id="1.1.1.94"/>
    </reaction>
</comment>
<reference evidence="18 19" key="1">
    <citation type="journal article" date="2009" name="Nucleic Acids Res.">
        <title>Analysis of complete genome sequence of Neorickettsia risticii: causative agent of Potomac horse fever.</title>
        <authorList>
            <person name="Lin M."/>
            <person name="Zhang C."/>
            <person name="Gibson K."/>
            <person name="Rikihisa Y."/>
        </authorList>
    </citation>
    <scope>NUCLEOTIDE SEQUENCE [LARGE SCALE GENOMIC DNA]</scope>
    <source>
        <strain evidence="18 19">Illinois</strain>
    </source>
</reference>
<feature type="binding site" evidence="13">
    <location>
        <position position="251"/>
    </location>
    <ligand>
        <name>NAD(+)</name>
        <dbReference type="ChEBI" id="CHEBI:57540"/>
    </ligand>
</feature>
<proteinExistence type="inferred from homology"/>
<keyword evidence="8 10" id="KW-0594">Phospholipid biosynthesis</keyword>
<dbReference type="GO" id="GO:0005829">
    <property type="term" value="C:cytosol"/>
    <property type="evidence" value="ECO:0007669"/>
    <property type="project" value="TreeGrafter"/>
</dbReference>
<feature type="binding site" evidence="10">
    <location>
        <position position="240"/>
    </location>
    <ligand>
        <name>sn-glycerol 3-phosphate</name>
        <dbReference type="ChEBI" id="CHEBI:57597"/>
    </ligand>
</feature>
<feature type="domain" description="Glycerol-3-phosphate dehydrogenase NAD-dependent C-terminal" evidence="17">
    <location>
        <begin position="176"/>
        <end position="300"/>
    </location>
</feature>
<evidence type="ECO:0000256" key="15">
    <source>
        <dbReference type="RuleBase" id="RU000439"/>
    </source>
</evidence>
<comment type="subcellular location">
    <subcellularLocation>
        <location evidence="10">Cytoplasm</location>
    </subcellularLocation>
</comment>
<comment type="function">
    <text evidence="10">Catalyzes the reduction of the glycolytic intermediate dihydroxyacetone phosphate (DHAP) to sn-glycerol 3-phosphate (G3P), the key precursor for phospholipid synthesis.</text>
</comment>
<feature type="binding site" evidence="12">
    <location>
        <position position="104"/>
    </location>
    <ligand>
        <name>substrate</name>
    </ligand>
</feature>
<feature type="binding site" evidence="10">
    <location>
        <position position="132"/>
    </location>
    <ligand>
        <name>sn-glycerol 3-phosphate</name>
        <dbReference type="ChEBI" id="CHEBI:57597"/>
    </ligand>
</feature>
<evidence type="ECO:0000256" key="3">
    <source>
        <dbReference type="ARBA" id="ARBA00022741"/>
    </source>
</evidence>
<feature type="binding site" evidence="10">
    <location>
        <position position="187"/>
    </location>
    <ligand>
        <name>sn-glycerol 3-phosphate</name>
        <dbReference type="ChEBI" id="CHEBI:57597"/>
    </ligand>
</feature>
<dbReference type="InterPro" id="IPR036291">
    <property type="entry name" value="NAD(P)-bd_dom_sf"/>
</dbReference>
<keyword evidence="10" id="KW-0963">Cytoplasm</keyword>
<dbReference type="EC" id="1.1.1.94" evidence="10"/>
<keyword evidence="2 10" id="KW-0444">Lipid biosynthesis</keyword>
<feature type="binding site" evidence="10">
    <location>
        <position position="104"/>
    </location>
    <ligand>
        <name>NADPH</name>
        <dbReference type="ChEBI" id="CHEBI:57783"/>
    </ligand>
</feature>
<feature type="binding site" evidence="10">
    <location>
        <position position="11"/>
    </location>
    <ligand>
        <name>NADPH</name>
        <dbReference type="ChEBI" id="CHEBI:57783"/>
    </ligand>
</feature>
<keyword evidence="19" id="KW-1185">Reference proteome</keyword>
<feature type="binding site" evidence="10">
    <location>
        <position position="269"/>
    </location>
    <ligand>
        <name>NADPH</name>
        <dbReference type="ChEBI" id="CHEBI:57783"/>
    </ligand>
</feature>
<evidence type="ECO:0000256" key="2">
    <source>
        <dbReference type="ARBA" id="ARBA00022516"/>
    </source>
</evidence>
<feature type="binding site" evidence="10">
    <location>
        <position position="31"/>
    </location>
    <ligand>
        <name>NADPH</name>
        <dbReference type="ChEBI" id="CHEBI:57783"/>
    </ligand>
</feature>
<dbReference type="GO" id="GO:0046167">
    <property type="term" value="P:glycerol-3-phosphate biosynthetic process"/>
    <property type="evidence" value="ECO:0007669"/>
    <property type="project" value="UniProtKB-UniRule"/>
</dbReference>
<dbReference type="KEGG" id="nri:NRI_0220"/>
<comment type="caution">
    <text evidence="10">Lacks conserved residue(s) required for the propagation of feature annotation.</text>
</comment>
<dbReference type="NCBIfam" id="NF000942">
    <property type="entry name" value="PRK00094.1-4"/>
    <property type="match status" value="1"/>
</dbReference>
<comment type="similarity">
    <text evidence="1 10 14">Belongs to the NAD-dependent glycerol-3-phosphate dehydrogenase family.</text>
</comment>
<evidence type="ECO:0000256" key="13">
    <source>
        <dbReference type="PIRSR" id="PIRSR000114-3"/>
    </source>
</evidence>
<feature type="binding site" evidence="10">
    <location>
        <position position="104"/>
    </location>
    <ligand>
        <name>sn-glycerol 3-phosphate</name>
        <dbReference type="ChEBI" id="CHEBI:57597"/>
    </ligand>
</feature>
<evidence type="ECO:0000256" key="14">
    <source>
        <dbReference type="RuleBase" id="RU000437"/>
    </source>
</evidence>
<dbReference type="GO" id="GO:0051287">
    <property type="term" value="F:NAD binding"/>
    <property type="evidence" value="ECO:0007669"/>
    <property type="project" value="InterPro"/>
</dbReference>
<comment type="pathway">
    <text evidence="10">Membrane lipid metabolism; glycerophospholipid metabolism.</text>
</comment>
<dbReference type="STRING" id="434131.NRI_0220"/>
<dbReference type="GO" id="GO:0008654">
    <property type="term" value="P:phospholipid biosynthetic process"/>
    <property type="evidence" value="ECO:0007669"/>
    <property type="project" value="UniProtKB-KW"/>
</dbReference>
<dbReference type="Pfam" id="PF01210">
    <property type="entry name" value="NAD_Gly3P_dh_N"/>
    <property type="match status" value="1"/>
</dbReference>
<feature type="binding site" evidence="10">
    <location>
        <position position="48"/>
    </location>
    <ligand>
        <name>NADPH</name>
        <dbReference type="ChEBI" id="CHEBI:57783"/>
    </ligand>
</feature>
<dbReference type="SUPFAM" id="SSF51735">
    <property type="entry name" value="NAD(P)-binding Rossmann-fold domains"/>
    <property type="match status" value="1"/>
</dbReference>
<feature type="binding site" evidence="13">
    <location>
        <begin position="7"/>
        <end position="12"/>
    </location>
    <ligand>
        <name>NAD(+)</name>
        <dbReference type="ChEBI" id="CHEBI:57540"/>
    </ligand>
</feature>
<organism evidence="18 19">
    <name type="scientific">Neorickettsia risticii (strain Illinois)</name>
    <dbReference type="NCBI Taxonomy" id="434131"/>
    <lineage>
        <taxon>Bacteria</taxon>
        <taxon>Pseudomonadati</taxon>
        <taxon>Pseudomonadota</taxon>
        <taxon>Alphaproteobacteria</taxon>
        <taxon>Rickettsiales</taxon>
        <taxon>Anaplasmataceae</taxon>
        <taxon>Neorickettsia</taxon>
    </lineage>
</organism>
<feature type="domain" description="Glycerol-3-phosphate dehydrogenase NAD-dependent N-terminal" evidence="16">
    <location>
        <begin position="5"/>
        <end position="153"/>
    </location>
</feature>
<dbReference type="HOGENOM" id="CLU_033449_0_0_5"/>
<evidence type="ECO:0000313" key="18">
    <source>
        <dbReference type="EMBL" id="ACT69216.1"/>
    </source>
</evidence>
<evidence type="ECO:0000256" key="4">
    <source>
        <dbReference type="ARBA" id="ARBA00022857"/>
    </source>
</evidence>
<dbReference type="InterPro" id="IPR006109">
    <property type="entry name" value="G3P_DH_NAD-dep_C"/>
</dbReference>
<keyword evidence="4 10" id="KW-0521">NADP</keyword>
<dbReference type="InterPro" id="IPR008927">
    <property type="entry name" value="6-PGluconate_DH-like_C_sf"/>
</dbReference>
<keyword evidence="5 10" id="KW-0560">Oxidoreductase</keyword>
<evidence type="ECO:0000256" key="7">
    <source>
        <dbReference type="ARBA" id="ARBA00023098"/>
    </source>
</evidence>
<dbReference type="InterPro" id="IPR011128">
    <property type="entry name" value="G3P_DH_NAD-dep_N"/>
</dbReference>
<evidence type="ECO:0000256" key="9">
    <source>
        <dbReference type="ARBA" id="ARBA00023264"/>
    </source>
</evidence>
<gene>
    <name evidence="10" type="primary">gpsA</name>
    <name evidence="18" type="ordered locus">NRI_0220</name>
</gene>
<dbReference type="PRINTS" id="PR00077">
    <property type="entry name" value="GPDHDRGNASE"/>
</dbReference>
<dbReference type="GO" id="GO:0046168">
    <property type="term" value="P:glycerol-3-phosphate catabolic process"/>
    <property type="evidence" value="ECO:0007669"/>
    <property type="project" value="InterPro"/>
</dbReference>
<evidence type="ECO:0000256" key="10">
    <source>
        <dbReference type="HAMAP-Rule" id="MF_00394"/>
    </source>
</evidence>
<sequence>MDSVVIGGGAWGTAIANLLAFNTQHVTILCRNTAVIDSINERHINAKYLPTFTLNKNISATSRTDVLKSAVLIFVAVPSQSMRELLQKVKENIEESAQIILCNKGIERKSLLLMSEVVHEELPKNDIFVLSGPNFAHEILSKKPSFSNLAGRNKTIYDKIANALSTETFFTKYIADINGTQILGAFKNVIAIICGLLVRMDAGSNTLSALMSLALEEARSFITIKNGDPTTIMEFCGIGDLVLTCFSNKSRNFSYGYRLVDNYSENALVEGKATLESLYELARVHNINCVLTNTLYAVAQFRSHGTSSFEQDIKRELNAAFMNLLGRTKKSLKLDR</sequence>
<evidence type="ECO:0000256" key="6">
    <source>
        <dbReference type="ARBA" id="ARBA00023027"/>
    </source>
</evidence>
<dbReference type="HAMAP" id="MF_00394">
    <property type="entry name" value="NAD_Glyc3P_dehydrog"/>
    <property type="match status" value="1"/>
</dbReference>
<feature type="binding site" evidence="10">
    <location>
        <position position="136"/>
    </location>
    <ligand>
        <name>NADPH</name>
        <dbReference type="ChEBI" id="CHEBI:57783"/>
    </ligand>
</feature>
<feature type="binding site" evidence="10">
    <location>
        <position position="251"/>
    </location>
    <ligand>
        <name>sn-glycerol 3-phosphate</name>
        <dbReference type="ChEBI" id="CHEBI:57597"/>
    </ligand>
</feature>
<dbReference type="SUPFAM" id="SSF48179">
    <property type="entry name" value="6-phosphogluconate dehydrogenase C-terminal domain-like"/>
    <property type="match status" value="1"/>
</dbReference>
<dbReference type="PANTHER" id="PTHR11728:SF1">
    <property type="entry name" value="GLYCEROL-3-PHOSPHATE DEHYDROGENASE [NAD(+)] 2, CHLOROPLASTIC"/>
    <property type="match status" value="1"/>
</dbReference>
<dbReference type="Gene3D" id="1.10.1040.10">
    <property type="entry name" value="N-(1-d-carboxylethyl)-l-norvaline Dehydrogenase, domain 2"/>
    <property type="match status" value="1"/>
</dbReference>
<dbReference type="UniPathway" id="UPA00940"/>
<dbReference type="PANTHER" id="PTHR11728">
    <property type="entry name" value="GLYCEROL-3-PHOSPHATE DEHYDROGENASE"/>
    <property type="match status" value="1"/>
</dbReference>
<dbReference type="GO" id="GO:0005975">
    <property type="term" value="P:carbohydrate metabolic process"/>
    <property type="evidence" value="ECO:0007669"/>
    <property type="project" value="InterPro"/>
</dbReference>
<evidence type="ECO:0000259" key="16">
    <source>
        <dbReference type="Pfam" id="PF01210"/>
    </source>
</evidence>
<dbReference type="InterPro" id="IPR013328">
    <property type="entry name" value="6PGD_dom2"/>
</dbReference>
<dbReference type="Proteomes" id="UP000001627">
    <property type="component" value="Chromosome"/>
</dbReference>
<dbReference type="Pfam" id="PF07479">
    <property type="entry name" value="NAD_Gly3P_dh_C"/>
    <property type="match status" value="1"/>
</dbReference>
<keyword evidence="9 10" id="KW-1208">Phospholipid metabolism</keyword>
<feature type="binding site" evidence="10">
    <location>
        <position position="251"/>
    </location>
    <ligand>
        <name>NADPH</name>
        <dbReference type="ChEBI" id="CHEBI:57783"/>
    </ligand>
</feature>
<evidence type="ECO:0000256" key="8">
    <source>
        <dbReference type="ARBA" id="ARBA00023209"/>
    </source>
</evidence>
<feature type="binding site" evidence="13">
    <location>
        <position position="136"/>
    </location>
    <ligand>
        <name>NAD(+)</name>
        <dbReference type="ChEBI" id="CHEBI:57540"/>
    </ligand>
</feature>
<evidence type="ECO:0000256" key="11">
    <source>
        <dbReference type="PIRSR" id="PIRSR000114-1"/>
    </source>
</evidence>
<name>C6V495_NEORI</name>
<feature type="binding site" evidence="10">
    <location>
        <position position="250"/>
    </location>
    <ligand>
        <name>sn-glycerol 3-phosphate</name>
        <dbReference type="ChEBI" id="CHEBI:57597"/>
    </ligand>
</feature>
<dbReference type="AlphaFoldDB" id="C6V495"/>
<dbReference type="EMBL" id="CP001431">
    <property type="protein sequence ID" value="ACT69216.1"/>
    <property type="molecule type" value="Genomic_DNA"/>
</dbReference>
<dbReference type="eggNOG" id="COG0240">
    <property type="taxonomic scope" value="Bacteria"/>
</dbReference>
<feature type="binding site" evidence="10">
    <location>
        <position position="270"/>
    </location>
    <ligand>
        <name>NADPH</name>
        <dbReference type="ChEBI" id="CHEBI:57783"/>
    </ligand>
</feature>
<keyword evidence="6 10" id="KW-0520">NAD</keyword>
<dbReference type="GO" id="GO:0141153">
    <property type="term" value="F:glycerol-3-phosphate dehydrogenase (NADP+) activity"/>
    <property type="evidence" value="ECO:0007669"/>
    <property type="project" value="RHEA"/>
</dbReference>
<feature type="binding site" evidence="12">
    <location>
        <begin position="251"/>
        <end position="252"/>
    </location>
    <ligand>
        <name>substrate</name>
    </ligand>
</feature>
<dbReference type="InterPro" id="IPR006168">
    <property type="entry name" value="G3P_DH_NAD-dep"/>
</dbReference>
<dbReference type="GO" id="GO:0006650">
    <property type="term" value="P:glycerophospholipid metabolic process"/>
    <property type="evidence" value="ECO:0007669"/>
    <property type="project" value="UniProtKB-UniRule"/>
</dbReference>
<dbReference type="Gene3D" id="3.40.50.720">
    <property type="entry name" value="NAD(P)-binding Rossmann-like Domain"/>
    <property type="match status" value="1"/>
</dbReference>
<comment type="catalytic activity">
    <reaction evidence="10 15">
        <text>sn-glycerol 3-phosphate + NADP(+) = dihydroxyacetone phosphate + NADPH + H(+)</text>
        <dbReference type="Rhea" id="RHEA:11096"/>
        <dbReference type="ChEBI" id="CHEBI:15378"/>
        <dbReference type="ChEBI" id="CHEBI:57597"/>
        <dbReference type="ChEBI" id="CHEBI:57642"/>
        <dbReference type="ChEBI" id="CHEBI:57783"/>
        <dbReference type="ChEBI" id="CHEBI:58349"/>
        <dbReference type="EC" id="1.1.1.94"/>
    </reaction>
</comment>